<gene>
    <name evidence="3" type="ORF">KQI86_03790</name>
</gene>
<name>A0ABS6EE07_9CLOT</name>
<dbReference type="Pfam" id="PF00561">
    <property type="entry name" value="Abhydrolase_1"/>
    <property type="match status" value="1"/>
</dbReference>
<protein>
    <submittedName>
        <fullName evidence="3">Alpha/beta hydrolase</fullName>
    </submittedName>
</protein>
<dbReference type="InterPro" id="IPR050266">
    <property type="entry name" value="AB_hydrolase_sf"/>
</dbReference>
<dbReference type="EMBL" id="JAHLQF010000001">
    <property type="protein sequence ID" value="MBU5483437.1"/>
    <property type="molecule type" value="Genomic_DNA"/>
</dbReference>
<evidence type="ECO:0000259" key="2">
    <source>
        <dbReference type="Pfam" id="PF00561"/>
    </source>
</evidence>
<reference evidence="3 4" key="1">
    <citation type="submission" date="2021-06" db="EMBL/GenBank/DDBJ databases">
        <authorList>
            <person name="Sun Q."/>
            <person name="Li D."/>
        </authorList>
    </citation>
    <scope>NUCLEOTIDE SEQUENCE [LARGE SCALE GENOMIC DNA]</scope>
    <source>
        <strain evidence="3 4">MSJ-11</strain>
    </source>
</reference>
<accession>A0ABS6EE07</accession>
<keyword evidence="1 3" id="KW-0378">Hydrolase</keyword>
<evidence type="ECO:0000313" key="4">
    <source>
        <dbReference type="Proteomes" id="UP000726170"/>
    </source>
</evidence>
<dbReference type="InterPro" id="IPR000073">
    <property type="entry name" value="AB_hydrolase_1"/>
</dbReference>
<dbReference type="PANTHER" id="PTHR43798">
    <property type="entry name" value="MONOACYLGLYCEROL LIPASE"/>
    <property type="match status" value="1"/>
</dbReference>
<evidence type="ECO:0000313" key="3">
    <source>
        <dbReference type="EMBL" id="MBU5483437.1"/>
    </source>
</evidence>
<dbReference type="RefSeq" id="WP_216437816.1">
    <property type="nucleotide sequence ID" value="NZ_JAHLQF010000001.1"/>
</dbReference>
<dbReference type="GO" id="GO:0016787">
    <property type="term" value="F:hydrolase activity"/>
    <property type="evidence" value="ECO:0007669"/>
    <property type="project" value="UniProtKB-KW"/>
</dbReference>
<evidence type="ECO:0000256" key="1">
    <source>
        <dbReference type="ARBA" id="ARBA00022801"/>
    </source>
</evidence>
<proteinExistence type="predicted"/>
<organism evidence="3 4">
    <name type="scientific">Clostridium mobile</name>
    <dbReference type="NCBI Taxonomy" id="2841512"/>
    <lineage>
        <taxon>Bacteria</taxon>
        <taxon>Bacillati</taxon>
        <taxon>Bacillota</taxon>
        <taxon>Clostridia</taxon>
        <taxon>Eubacteriales</taxon>
        <taxon>Clostridiaceae</taxon>
        <taxon>Clostridium</taxon>
    </lineage>
</organism>
<comment type="caution">
    <text evidence="3">The sequence shown here is derived from an EMBL/GenBank/DDBJ whole genome shotgun (WGS) entry which is preliminary data.</text>
</comment>
<sequence length="298" mass="33847">MIQQYDIKTVSIDNGEVIGYREAGCGDETILLIHGNMTSSKHWDLLMDKLTPKYKVYAVDLRGFGASSYNNRVNSLRDFSEDVNDFCGKIGIKNAIVIGWSTGGGVGMYLSADHSDKVKKLILVESVGVKGYPILRKNEEGQPIAGDFLITKEEIEKDPVQVAPVLRAIENRDKEFYRGLWNHVIYTHNKPESHRYEKYLEDMLTQRNLVDVDYSLVHFNITEEFNGISKGDGAVNKIEAPTLIFQGDRDYVVPFTMAEDINKHIKNSQMIILKDCGHSPFVDCLNEIYEEIDQFINL</sequence>
<feature type="domain" description="AB hydrolase-1" evidence="2">
    <location>
        <begin position="29"/>
        <end position="282"/>
    </location>
</feature>
<keyword evidence="4" id="KW-1185">Reference proteome</keyword>
<dbReference type="Proteomes" id="UP000726170">
    <property type="component" value="Unassembled WGS sequence"/>
</dbReference>
<dbReference type="PANTHER" id="PTHR43798:SF31">
    <property type="entry name" value="AB HYDROLASE SUPERFAMILY PROTEIN YCLE"/>
    <property type="match status" value="1"/>
</dbReference>